<dbReference type="InterPro" id="IPR001958">
    <property type="entry name" value="Tet-R_TetA/multi-R_MdtG-like"/>
</dbReference>
<reference evidence="10 11" key="1">
    <citation type="submission" date="2021-01" db="EMBL/GenBank/DDBJ databases">
        <title>Whole genome shotgun sequence of Verrucosispora andamanensis NBRC 109075.</title>
        <authorList>
            <person name="Komaki H."/>
            <person name="Tamura T."/>
        </authorList>
    </citation>
    <scope>NUCLEOTIDE SEQUENCE [LARGE SCALE GENOMIC DNA]</scope>
    <source>
        <strain evidence="10 11">NBRC 109075</strain>
    </source>
</reference>
<sequence>MSTRTDSAGTAAPTRAGRREWVGLAVLALACLVVTMDLTVLLLAVPSLTQDLAPSATQLLWIIDTYGFLMAGALVVMGALGDRLGRRRLLMTGAAGFITASVAASLATSPEMLIAARGLQGLAGAALLPSTMALVFGMFADGRQRQAALGMVMGSFALGAALGPLCGGVLLEAWSWRSVFVPNVPVGLLLLALAPRLLPEVRNAAAGRVDLASAALSVAGILATVFAVKDIAQNGLSAVVVAVSVAGAAALVVFGARQRRLAQPLVDLASFRRPAFSTALGANAVAMFVTFGTFFFTAQFLQLVVGLSPLRAGLWGLPPVVAMMIAAGGVVPKLAAKVRPAALLSSGMAVTAVGLLALSTVDASTGAPTVVALLLVVVVGLAPVSTISLNLAIGAAPPEQAGSVAGLGQAANELGGALGIAVLGTIGTVAYRRDVDGALEGLPAGVAHQAGDTLGGAVALAGRLPDGVIDAARAAFAEGLGAAATVGAVVLLVTAAVTAVVLRGVPPLAEPAGEPGTTHDETAAAGDLASIA</sequence>
<evidence type="ECO:0000256" key="3">
    <source>
        <dbReference type="ARBA" id="ARBA00022475"/>
    </source>
</evidence>
<feature type="domain" description="Major facilitator superfamily (MFS) profile" evidence="9">
    <location>
        <begin position="23"/>
        <end position="506"/>
    </location>
</feature>
<dbReference type="PROSITE" id="PS50850">
    <property type="entry name" value="MFS"/>
    <property type="match status" value="1"/>
</dbReference>
<dbReference type="Gene3D" id="1.20.1250.20">
    <property type="entry name" value="MFS general substrate transporter like domains"/>
    <property type="match status" value="1"/>
</dbReference>
<dbReference type="Proteomes" id="UP000647017">
    <property type="component" value="Unassembled WGS sequence"/>
</dbReference>
<feature type="region of interest" description="Disordered" evidence="7">
    <location>
        <begin position="509"/>
        <end position="532"/>
    </location>
</feature>
<feature type="transmembrane region" description="Helical" evidence="8">
    <location>
        <begin position="370"/>
        <end position="393"/>
    </location>
</feature>
<dbReference type="PANTHER" id="PTHR42718:SF47">
    <property type="entry name" value="METHYL VIOLOGEN RESISTANCE PROTEIN SMVA"/>
    <property type="match status" value="1"/>
</dbReference>
<evidence type="ECO:0000256" key="7">
    <source>
        <dbReference type="SAM" id="MobiDB-lite"/>
    </source>
</evidence>
<proteinExistence type="predicted"/>
<dbReference type="PANTHER" id="PTHR42718">
    <property type="entry name" value="MAJOR FACILITATOR SUPERFAMILY MULTIDRUG TRANSPORTER MFSC"/>
    <property type="match status" value="1"/>
</dbReference>
<keyword evidence="2" id="KW-0813">Transport</keyword>
<evidence type="ECO:0000256" key="2">
    <source>
        <dbReference type="ARBA" id="ARBA00022448"/>
    </source>
</evidence>
<evidence type="ECO:0000256" key="4">
    <source>
        <dbReference type="ARBA" id="ARBA00022692"/>
    </source>
</evidence>
<feature type="transmembrane region" description="Helical" evidence="8">
    <location>
        <begin position="209"/>
        <end position="228"/>
    </location>
</feature>
<comment type="caution">
    <text evidence="10">The sequence shown here is derived from an EMBL/GenBank/DDBJ whole genome shotgun (WGS) entry which is preliminary data.</text>
</comment>
<dbReference type="SUPFAM" id="SSF103473">
    <property type="entry name" value="MFS general substrate transporter"/>
    <property type="match status" value="1"/>
</dbReference>
<evidence type="ECO:0000256" key="1">
    <source>
        <dbReference type="ARBA" id="ARBA00004651"/>
    </source>
</evidence>
<keyword evidence="6 8" id="KW-0472">Membrane</keyword>
<feature type="transmembrane region" description="Helical" evidence="8">
    <location>
        <begin position="58"/>
        <end position="77"/>
    </location>
</feature>
<dbReference type="InterPro" id="IPR036259">
    <property type="entry name" value="MFS_trans_sf"/>
</dbReference>
<feature type="transmembrane region" description="Helical" evidence="8">
    <location>
        <begin position="147"/>
        <end position="170"/>
    </location>
</feature>
<protein>
    <submittedName>
        <fullName evidence="10">MFS transporter</fullName>
    </submittedName>
</protein>
<evidence type="ECO:0000256" key="5">
    <source>
        <dbReference type="ARBA" id="ARBA00022989"/>
    </source>
</evidence>
<feature type="transmembrane region" description="Helical" evidence="8">
    <location>
        <begin position="338"/>
        <end position="358"/>
    </location>
</feature>
<dbReference type="InterPro" id="IPR020846">
    <property type="entry name" value="MFS_dom"/>
</dbReference>
<feature type="transmembrane region" description="Helical" evidence="8">
    <location>
        <begin position="176"/>
        <end position="197"/>
    </location>
</feature>
<feature type="transmembrane region" description="Helical" evidence="8">
    <location>
        <begin position="234"/>
        <end position="254"/>
    </location>
</feature>
<keyword evidence="4 8" id="KW-0812">Transmembrane</keyword>
<gene>
    <name evidence="10" type="ORF">Van01_63780</name>
</gene>
<dbReference type="InterPro" id="IPR011701">
    <property type="entry name" value="MFS"/>
</dbReference>
<keyword evidence="3" id="KW-1003">Cell membrane</keyword>
<dbReference type="CDD" id="cd17321">
    <property type="entry name" value="MFS_MMR_MDR_like"/>
    <property type="match status" value="1"/>
</dbReference>
<evidence type="ECO:0000313" key="11">
    <source>
        <dbReference type="Proteomes" id="UP000647017"/>
    </source>
</evidence>
<dbReference type="EMBL" id="BOOZ01000083">
    <property type="protein sequence ID" value="GIJ13164.1"/>
    <property type="molecule type" value="Genomic_DNA"/>
</dbReference>
<feature type="transmembrane region" description="Helical" evidence="8">
    <location>
        <begin position="275"/>
        <end position="300"/>
    </location>
</feature>
<dbReference type="PROSITE" id="PS51257">
    <property type="entry name" value="PROKAR_LIPOPROTEIN"/>
    <property type="match status" value="1"/>
</dbReference>
<evidence type="ECO:0000313" key="10">
    <source>
        <dbReference type="EMBL" id="GIJ13164.1"/>
    </source>
</evidence>
<evidence type="ECO:0000259" key="9">
    <source>
        <dbReference type="PROSITE" id="PS50850"/>
    </source>
</evidence>
<keyword evidence="5 8" id="KW-1133">Transmembrane helix</keyword>
<feature type="transmembrane region" description="Helical" evidence="8">
    <location>
        <begin position="89"/>
        <end position="107"/>
    </location>
</feature>
<dbReference type="Gene3D" id="1.20.1720.10">
    <property type="entry name" value="Multidrug resistance protein D"/>
    <property type="match status" value="1"/>
</dbReference>
<feature type="transmembrane region" description="Helical" evidence="8">
    <location>
        <begin position="21"/>
        <end position="46"/>
    </location>
</feature>
<accession>A0ABQ4I5K9</accession>
<evidence type="ECO:0000256" key="6">
    <source>
        <dbReference type="ARBA" id="ARBA00023136"/>
    </source>
</evidence>
<organism evidence="10 11">
    <name type="scientific">Micromonospora andamanensis</name>
    <dbReference type="NCBI Taxonomy" id="1287068"/>
    <lineage>
        <taxon>Bacteria</taxon>
        <taxon>Bacillati</taxon>
        <taxon>Actinomycetota</taxon>
        <taxon>Actinomycetes</taxon>
        <taxon>Micromonosporales</taxon>
        <taxon>Micromonosporaceae</taxon>
        <taxon>Micromonospora</taxon>
    </lineage>
</organism>
<dbReference type="Pfam" id="PF07690">
    <property type="entry name" value="MFS_1"/>
    <property type="match status" value="1"/>
</dbReference>
<comment type="subcellular location">
    <subcellularLocation>
        <location evidence="1">Cell membrane</location>
        <topology evidence="1">Multi-pass membrane protein</topology>
    </subcellularLocation>
</comment>
<dbReference type="PRINTS" id="PR01035">
    <property type="entry name" value="TCRTETA"/>
</dbReference>
<name>A0ABQ4I5K9_9ACTN</name>
<keyword evidence="11" id="KW-1185">Reference proteome</keyword>
<feature type="transmembrane region" description="Helical" evidence="8">
    <location>
        <begin position="312"/>
        <end position="331"/>
    </location>
</feature>
<evidence type="ECO:0000256" key="8">
    <source>
        <dbReference type="SAM" id="Phobius"/>
    </source>
</evidence>
<feature type="transmembrane region" description="Helical" evidence="8">
    <location>
        <begin position="119"/>
        <end position="140"/>
    </location>
</feature>
<feature type="transmembrane region" description="Helical" evidence="8">
    <location>
        <begin position="480"/>
        <end position="502"/>
    </location>
</feature>